<dbReference type="OMA" id="FETPCFA"/>
<keyword evidence="2" id="KW-0732">Signal</keyword>
<feature type="chain" id="PRO_5015350447" evidence="2">
    <location>
        <begin position="29"/>
        <end position="83"/>
    </location>
</feature>
<feature type="compositionally biased region" description="Basic and acidic residues" evidence="1">
    <location>
        <begin position="53"/>
        <end position="62"/>
    </location>
</feature>
<protein>
    <submittedName>
        <fullName evidence="3">CLE22p like</fullName>
    </submittedName>
</protein>
<dbReference type="OrthoDB" id="1405557at2759"/>
<keyword evidence="4" id="KW-1185">Reference proteome</keyword>
<comment type="caution">
    <text evidence="3">The sequence shown here is derived from an EMBL/GenBank/DDBJ whole genome shotgun (WGS) entry which is preliminary data.</text>
</comment>
<evidence type="ECO:0000256" key="2">
    <source>
        <dbReference type="SAM" id="SignalP"/>
    </source>
</evidence>
<dbReference type="Proteomes" id="UP000241394">
    <property type="component" value="Chromosome LG3"/>
</dbReference>
<proteinExistence type="predicted"/>
<evidence type="ECO:0000256" key="1">
    <source>
        <dbReference type="SAM" id="MobiDB-lite"/>
    </source>
</evidence>
<reference evidence="3 4" key="1">
    <citation type="submission" date="2017-07" db="EMBL/GenBank/DDBJ databases">
        <title>An improved, manually edited Actinidia chinensis var. chinensis (kiwifruit) genome highlights the challenges associated with draft genomes and gene prediction in plants.</title>
        <authorList>
            <person name="Pilkington S."/>
            <person name="Crowhurst R."/>
            <person name="Hilario E."/>
            <person name="Nardozza S."/>
            <person name="Fraser L."/>
            <person name="Peng Y."/>
            <person name="Gunaseelan K."/>
            <person name="Simpson R."/>
            <person name="Tahir J."/>
            <person name="Deroles S."/>
            <person name="Templeton K."/>
            <person name="Luo Z."/>
            <person name="Davy M."/>
            <person name="Cheng C."/>
            <person name="Mcneilage M."/>
            <person name="Scaglione D."/>
            <person name="Liu Y."/>
            <person name="Zhang Q."/>
            <person name="Datson P."/>
            <person name="De Silva N."/>
            <person name="Gardiner S."/>
            <person name="Bassett H."/>
            <person name="Chagne D."/>
            <person name="Mccallum J."/>
            <person name="Dzierzon H."/>
            <person name="Deng C."/>
            <person name="Wang Y.-Y."/>
            <person name="Barron N."/>
            <person name="Manako K."/>
            <person name="Bowen J."/>
            <person name="Foster T."/>
            <person name="Erridge Z."/>
            <person name="Tiffin H."/>
            <person name="Waite C."/>
            <person name="Davies K."/>
            <person name="Grierson E."/>
            <person name="Laing W."/>
            <person name="Kirk R."/>
            <person name="Chen X."/>
            <person name="Wood M."/>
            <person name="Montefiori M."/>
            <person name="Brummell D."/>
            <person name="Schwinn K."/>
            <person name="Catanach A."/>
            <person name="Fullerton C."/>
            <person name="Li D."/>
            <person name="Meiyalaghan S."/>
            <person name="Nieuwenhuizen N."/>
            <person name="Read N."/>
            <person name="Prakash R."/>
            <person name="Hunter D."/>
            <person name="Zhang H."/>
            <person name="Mckenzie M."/>
            <person name="Knabel M."/>
            <person name="Harris A."/>
            <person name="Allan A."/>
            <person name="Chen A."/>
            <person name="Janssen B."/>
            <person name="Plunkett B."/>
            <person name="Dwamena C."/>
            <person name="Voogd C."/>
            <person name="Leif D."/>
            <person name="Lafferty D."/>
            <person name="Souleyre E."/>
            <person name="Varkonyi-Gasic E."/>
            <person name="Gambi F."/>
            <person name="Hanley J."/>
            <person name="Yao J.-L."/>
            <person name="Cheung J."/>
            <person name="David K."/>
            <person name="Warren B."/>
            <person name="Marsh K."/>
            <person name="Snowden K."/>
            <person name="Lin-Wang K."/>
            <person name="Brian L."/>
            <person name="Martinez-Sanchez M."/>
            <person name="Wang M."/>
            <person name="Ileperuma N."/>
            <person name="Macnee N."/>
            <person name="Campin R."/>
            <person name="Mcatee P."/>
            <person name="Drummond R."/>
            <person name="Espley R."/>
            <person name="Ireland H."/>
            <person name="Wu R."/>
            <person name="Atkinson R."/>
            <person name="Karunairetnam S."/>
            <person name="Bulley S."/>
            <person name="Chunkath S."/>
            <person name="Hanley Z."/>
            <person name="Storey R."/>
            <person name="Thrimawithana A."/>
            <person name="Thomson S."/>
            <person name="David C."/>
            <person name="Testolin R."/>
        </authorList>
    </citation>
    <scope>NUCLEOTIDE SEQUENCE [LARGE SCALE GENOMIC DNA]</scope>
    <source>
        <strain evidence="4">cv. Red5</strain>
        <tissue evidence="3">Young leaf</tissue>
    </source>
</reference>
<reference evidence="4" key="2">
    <citation type="journal article" date="2018" name="BMC Genomics">
        <title>A manually annotated Actinidia chinensis var. chinensis (kiwifruit) genome highlights the challenges associated with draft genomes and gene prediction in plants.</title>
        <authorList>
            <person name="Pilkington S.M."/>
            <person name="Crowhurst R."/>
            <person name="Hilario E."/>
            <person name="Nardozza S."/>
            <person name="Fraser L."/>
            <person name="Peng Y."/>
            <person name="Gunaseelan K."/>
            <person name="Simpson R."/>
            <person name="Tahir J."/>
            <person name="Deroles S.C."/>
            <person name="Templeton K."/>
            <person name="Luo Z."/>
            <person name="Davy M."/>
            <person name="Cheng C."/>
            <person name="McNeilage M."/>
            <person name="Scaglione D."/>
            <person name="Liu Y."/>
            <person name="Zhang Q."/>
            <person name="Datson P."/>
            <person name="De Silva N."/>
            <person name="Gardiner S.E."/>
            <person name="Bassett H."/>
            <person name="Chagne D."/>
            <person name="McCallum J."/>
            <person name="Dzierzon H."/>
            <person name="Deng C."/>
            <person name="Wang Y.Y."/>
            <person name="Barron L."/>
            <person name="Manako K."/>
            <person name="Bowen J."/>
            <person name="Foster T.M."/>
            <person name="Erridge Z.A."/>
            <person name="Tiffin H."/>
            <person name="Waite C.N."/>
            <person name="Davies K.M."/>
            <person name="Grierson E.P."/>
            <person name="Laing W.A."/>
            <person name="Kirk R."/>
            <person name="Chen X."/>
            <person name="Wood M."/>
            <person name="Montefiori M."/>
            <person name="Brummell D.A."/>
            <person name="Schwinn K.E."/>
            <person name="Catanach A."/>
            <person name="Fullerton C."/>
            <person name="Li D."/>
            <person name="Meiyalaghan S."/>
            <person name="Nieuwenhuizen N."/>
            <person name="Read N."/>
            <person name="Prakash R."/>
            <person name="Hunter D."/>
            <person name="Zhang H."/>
            <person name="McKenzie M."/>
            <person name="Knabel M."/>
            <person name="Harris A."/>
            <person name="Allan A.C."/>
            <person name="Gleave A."/>
            <person name="Chen A."/>
            <person name="Janssen B.J."/>
            <person name="Plunkett B."/>
            <person name="Ampomah-Dwamena C."/>
            <person name="Voogd C."/>
            <person name="Leif D."/>
            <person name="Lafferty D."/>
            <person name="Souleyre E.J.F."/>
            <person name="Varkonyi-Gasic E."/>
            <person name="Gambi F."/>
            <person name="Hanley J."/>
            <person name="Yao J.L."/>
            <person name="Cheung J."/>
            <person name="David K.M."/>
            <person name="Warren B."/>
            <person name="Marsh K."/>
            <person name="Snowden K.C."/>
            <person name="Lin-Wang K."/>
            <person name="Brian L."/>
            <person name="Martinez-Sanchez M."/>
            <person name="Wang M."/>
            <person name="Ileperuma N."/>
            <person name="Macnee N."/>
            <person name="Campin R."/>
            <person name="McAtee P."/>
            <person name="Drummond R.S.M."/>
            <person name="Espley R.V."/>
            <person name="Ireland H.S."/>
            <person name="Wu R."/>
            <person name="Atkinson R.G."/>
            <person name="Karunairetnam S."/>
            <person name="Bulley S."/>
            <person name="Chunkath S."/>
            <person name="Hanley Z."/>
            <person name="Storey R."/>
            <person name="Thrimawithana A.H."/>
            <person name="Thomson S."/>
            <person name="David C."/>
            <person name="Testolin R."/>
            <person name="Huang H."/>
            <person name="Hellens R.P."/>
            <person name="Schaffer R.J."/>
        </authorList>
    </citation>
    <scope>NUCLEOTIDE SEQUENCE [LARGE SCALE GENOMIC DNA]</scope>
    <source>
        <strain evidence="4">cv. Red5</strain>
    </source>
</reference>
<evidence type="ECO:0000313" key="3">
    <source>
        <dbReference type="EMBL" id="PSS33510.1"/>
    </source>
</evidence>
<dbReference type="AlphaFoldDB" id="A0A2R6RU22"/>
<gene>
    <name evidence="3" type="ORF">CEY00_Acc03897</name>
</gene>
<evidence type="ECO:0000313" key="4">
    <source>
        <dbReference type="Proteomes" id="UP000241394"/>
    </source>
</evidence>
<sequence length="83" mass="9216">MGMRRVLLACLSLLLLLMLIELETPCLGDHGYNKLISRSSSEINSLKPHKAFKGSEDHKNGDDNAFGAEMRKVNTGPNPLHNR</sequence>
<dbReference type="InParanoid" id="A0A2R6RU22"/>
<organism evidence="3 4">
    <name type="scientific">Actinidia chinensis var. chinensis</name>
    <name type="common">Chinese soft-hair kiwi</name>
    <dbReference type="NCBI Taxonomy" id="1590841"/>
    <lineage>
        <taxon>Eukaryota</taxon>
        <taxon>Viridiplantae</taxon>
        <taxon>Streptophyta</taxon>
        <taxon>Embryophyta</taxon>
        <taxon>Tracheophyta</taxon>
        <taxon>Spermatophyta</taxon>
        <taxon>Magnoliopsida</taxon>
        <taxon>eudicotyledons</taxon>
        <taxon>Gunneridae</taxon>
        <taxon>Pentapetalae</taxon>
        <taxon>asterids</taxon>
        <taxon>Ericales</taxon>
        <taxon>Actinidiaceae</taxon>
        <taxon>Actinidia</taxon>
    </lineage>
</organism>
<dbReference type="EMBL" id="NKQK01000003">
    <property type="protein sequence ID" value="PSS33510.1"/>
    <property type="molecule type" value="Genomic_DNA"/>
</dbReference>
<feature type="signal peptide" evidence="2">
    <location>
        <begin position="1"/>
        <end position="28"/>
    </location>
</feature>
<name>A0A2R6RU22_ACTCC</name>
<dbReference type="Gramene" id="PSS33510">
    <property type="protein sequence ID" value="PSS33510"/>
    <property type="gene ID" value="CEY00_Acc03897"/>
</dbReference>
<accession>A0A2R6RU22</accession>
<feature type="region of interest" description="Disordered" evidence="1">
    <location>
        <begin position="47"/>
        <end position="83"/>
    </location>
</feature>